<keyword evidence="3" id="KW-0349">Heme</keyword>
<dbReference type="EMBL" id="UINC01001056">
    <property type="protein sequence ID" value="SUZ69239.1"/>
    <property type="molecule type" value="Genomic_DNA"/>
</dbReference>
<dbReference type="AlphaFoldDB" id="A0A381PTD6"/>
<keyword evidence="4" id="KW-0479">Metal-binding</keyword>
<evidence type="ECO:0000259" key="8">
    <source>
        <dbReference type="PROSITE" id="PS51007"/>
    </source>
</evidence>
<dbReference type="GO" id="GO:0009055">
    <property type="term" value="F:electron transfer activity"/>
    <property type="evidence" value="ECO:0007669"/>
    <property type="project" value="InterPro"/>
</dbReference>
<dbReference type="Pfam" id="PF13442">
    <property type="entry name" value="Cytochrome_CBB3"/>
    <property type="match status" value="1"/>
</dbReference>
<dbReference type="SMART" id="SM00564">
    <property type="entry name" value="PQQ"/>
    <property type="match status" value="4"/>
</dbReference>
<evidence type="ECO:0000256" key="4">
    <source>
        <dbReference type="ARBA" id="ARBA00022723"/>
    </source>
</evidence>
<dbReference type="InterPro" id="IPR011047">
    <property type="entry name" value="Quinoprotein_ADH-like_sf"/>
</dbReference>
<evidence type="ECO:0000256" key="7">
    <source>
        <dbReference type="ARBA" id="ARBA00023004"/>
    </source>
</evidence>
<keyword evidence="6" id="KW-0560">Oxidoreductase</keyword>
<dbReference type="GO" id="GO:0020037">
    <property type="term" value="F:heme binding"/>
    <property type="evidence" value="ECO:0007669"/>
    <property type="project" value="InterPro"/>
</dbReference>
<accession>A0A381PTD6</accession>
<dbReference type="InterPro" id="IPR002372">
    <property type="entry name" value="PQQ_rpt_dom"/>
</dbReference>
<evidence type="ECO:0000256" key="2">
    <source>
        <dbReference type="ARBA" id="ARBA00008156"/>
    </source>
</evidence>
<dbReference type="Pfam" id="PF01011">
    <property type="entry name" value="PQQ"/>
    <property type="match status" value="2"/>
</dbReference>
<comment type="cofactor">
    <cofactor evidence="1">
        <name>pyrroloquinoline quinone</name>
        <dbReference type="ChEBI" id="CHEBI:58442"/>
    </cofactor>
</comment>
<sequence length="711" mass="77395">MPSWINKSLLVISTAALAQSIVVFPPSVFAQSTDPQTVSYTQAQAVAGKITYDINCASCHGVNLEGAAVVPDLSGDGFVVKWSEAPLNELAVELQQMPPGNTGGLDPQDYEEIAAYILAFNGVEADSDPLAAGIDFESTDLLPDMADGRQVATTTRISPDAAEVLDRLTPITDAMLNNPPVEDWLLWQRSYDNQGYSALDQINRENVADLQLRWRMPLQGGDNNPGPIIHDGVMFFFTFPDNVLAIDASSGALLWRYEHESEVRASQKKGIALAGDKVFVPTSDLHVLALSAKTGELIWDHEIETEEGLTGYHLRSAPFVVGDKVMQGITSLRVPKGGWIVAIDSETGEEEWRFNTIPRPGEPGGNTWNGLPIEGRSGGSVWNAGAYDAELNLAYFGVAPTYDTGPLLYPVNTDGLNNDALYTNATIALNPDTGELVWYYQHLANDQWDLDWAFERQIVDIPYEGVNRRVVLNLGKLGILDAVDAATGEYLFSMDMGLQNVVSAIDPVTGYKTINPETIPIQGETRLICSTHYGSKSWPPSALNPRTNRLYIPLNEGCIEAGPDGYELLTSGVRLAAALNPDSNGNMGRIQAVDLGEQEFAWRHRQPSPIISSIMATAGGLVFAGDLNRSLRAFDEESGEILWETMLDDVPSSTIVTYAVDGIQYLAVTVGQTGYHVNDWTRMYGLFAEQEGMPVNDSPKGGAAIWVFSLQ</sequence>
<organism evidence="9">
    <name type="scientific">marine metagenome</name>
    <dbReference type="NCBI Taxonomy" id="408172"/>
    <lineage>
        <taxon>unclassified sequences</taxon>
        <taxon>metagenomes</taxon>
        <taxon>ecological metagenomes</taxon>
    </lineage>
</organism>
<proteinExistence type="inferred from homology"/>
<dbReference type="SUPFAM" id="SSF50998">
    <property type="entry name" value="Quinoprotein alcohol dehydrogenase-like"/>
    <property type="match status" value="1"/>
</dbReference>
<dbReference type="GO" id="GO:0046872">
    <property type="term" value="F:metal ion binding"/>
    <property type="evidence" value="ECO:0007669"/>
    <property type="project" value="UniProtKB-KW"/>
</dbReference>
<dbReference type="Gene3D" id="1.10.760.10">
    <property type="entry name" value="Cytochrome c-like domain"/>
    <property type="match status" value="1"/>
</dbReference>
<name>A0A381PTD6_9ZZZZ</name>
<dbReference type="SUPFAM" id="SSF46626">
    <property type="entry name" value="Cytochrome c"/>
    <property type="match status" value="1"/>
</dbReference>
<evidence type="ECO:0000313" key="9">
    <source>
        <dbReference type="EMBL" id="SUZ69239.1"/>
    </source>
</evidence>
<keyword evidence="5" id="KW-0732">Signal</keyword>
<dbReference type="PANTHER" id="PTHR32303">
    <property type="entry name" value="QUINOPROTEIN ALCOHOL DEHYDROGENASE (CYTOCHROME C)"/>
    <property type="match status" value="1"/>
</dbReference>
<dbReference type="InterPro" id="IPR018391">
    <property type="entry name" value="PQQ_b-propeller_rpt"/>
</dbReference>
<evidence type="ECO:0000256" key="1">
    <source>
        <dbReference type="ARBA" id="ARBA00001931"/>
    </source>
</evidence>
<evidence type="ECO:0000256" key="5">
    <source>
        <dbReference type="ARBA" id="ARBA00022729"/>
    </source>
</evidence>
<reference evidence="9" key="1">
    <citation type="submission" date="2018-05" db="EMBL/GenBank/DDBJ databases">
        <authorList>
            <person name="Lanie J.A."/>
            <person name="Ng W.-L."/>
            <person name="Kazmierczak K.M."/>
            <person name="Andrzejewski T.M."/>
            <person name="Davidsen T.M."/>
            <person name="Wayne K.J."/>
            <person name="Tettelin H."/>
            <person name="Glass J.I."/>
            <person name="Rusch D."/>
            <person name="Podicherti R."/>
            <person name="Tsui H.-C.T."/>
            <person name="Winkler M.E."/>
        </authorList>
    </citation>
    <scope>NUCLEOTIDE SEQUENCE</scope>
</reference>
<evidence type="ECO:0000256" key="3">
    <source>
        <dbReference type="ARBA" id="ARBA00022617"/>
    </source>
</evidence>
<protein>
    <recommendedName>
        <fullName evidence="8">Cytochrome c domain-containing protein</fullName>
    </recommendedName>
</protein>
<dbReference type="GO" id="GO:0016491">
    <property type="term" value="F:oxidoreductase activity"/>
    <property type="evidence" value="ECO:0007669"/>
    <property type="project" value="UniProtKB-KW"/>
</dbReference>
<dbReference type="PROSITE" id="PS51007">
    <property type="entry name" value="CYTC"/>
    <property type="match status" value="1"/>
</dbReference>
<keyword evidence="7" id="KW-0408">Iron</keyword>
<comment type="similarity">
    <text evidence="2">Belongs to the bacterial PQQ dehydrogenase family.</text>
</comment>
<evidence type="ECO:0000256" key="6">
    <source>
        <dbReference type="ARBA" id="ARBA00023002"/>
    </source>
</evidence>
<dbReference type="InterPro" id="IPR009056">
    <property type="entry name" value="Cyt_c-like_dom"/>
</dbReference>
<dbReference type="InterPro" id="IPR036909">
    <property type="entry name" value="Cyt_c-like_dom_sf"/>
</dbReference>
<gene>
    <name evidence="9" type="ORF">METZ01_LOCUS22093</name>
</gene>
<feature type="domain" description="Cytochrome c" evidence="8">
    <location>
        <begin position="43"/>
        <end position="121"/>
    </location>
</feature>
<dbReference type="Gene3D" id="2.140.10.10">
    <property type="entry name" value="Quinoprotein alcohol dehydrogenase-like superfamily"/>
    <property type="match status" value="1"/>
</dbReference>